<evidence type="ECO:0000256" key="1">
    <source>
        <dbReference type="SAM" id="SignalP"/>
    </source>
</evidence>
<feature type="signal peptide" evidence="1">
    <location>
        <begin position="1"/>
        <end position="22"/>
    </location>
</feature>
<evidence type="ECO:0000313" key="2">
    <source>
        <dbReference type="EMBL" id="WOO42794.1"/>
    </source>
</evidence>
<organism evidence="2 3">
    <name type="scientific">Rubellicoccus peritrichatus</name>
    <dbReference type="NCBI Taxonomy" id="3080537"/>
    <lineage>
        <taxon>Bacteria</taxon>
        <taxon>Pseudomonadati</taxon>
        <taxon>Verrucomicrobiota</taxon>
        <taxon>Opitutia</taxon>
        <taxon>Puniceicoccales</taxon>
        <taxon>Cerasicoccaceae</taxon>
        <taxon>Rubellicoccus</taxon>
    </lineage>
</organism>
<reference evidence="2 3" key="1">
    <citation type="submission" date="2023-10" db="EMBL/GenBank/DDBJ databases">
        <title>Rubellicoccus peritrichatus gen. nov., sp. nov., isolated from an algae of coral reef tank.</title>
        <authorList>
            <person name="Luo J."/>
        </authorList>
    </citation>
    <scope>NUCLEOTIDE SEQUENCE [LARGE SCALE GENOMIC DNA]</scope>
    <source>
        <strain evidence="2 3">CR14</strain>
    </source>
</reference>
<dbReference type="KEGG" id="puo:RZN69_06795"/>
<dbReference type="RefSeq" id="WP_317835323.1">
    <property type="nucleotide sequence ID" value="NZ_CP136920.1"/>
</dbReference>
<dbReference type="Proteomes" id="UP001304300">
    <property type="component" value="Chromosome"/>
</dbReference>
<name>A0AAQ3LAY8_9BACT</name>
<dbReference type="AlphaFoldDB" id="A0AAQ3LAY8"/>
<gene>
    <name evidence="2" type="ORF">RZN69_06795</name>
</gene>
<dbReference type="Gene3D" id="2.60.120.200">
    <property type="match status" value="1"/>
</dbReference>
<protein>
    <submittedName>
        <fullName evidence="2">DUF1961 family protein</fullName>
    </submittedName>
</protein>
<proteinExistence type="predicted"/>
<sequence length="275" mass="31824">MAVKSLVILILLSLTMTSIMHGQESYRKTYNDELKAQWDEVFFDQGNGDWTDKWFLDGLKGEVRNSPEGMHFSAGPDVEDASHAVLWTQESFAGNIKLEFDYTRTDTLNRFVSIVFLQATGTGEGPYDEDISAWSELREIPSMKTYFDNMHLLHVSFTAYSAKEECPVESSYIRARRYPRSLFGDSFDRMELKPDFLNTDLFHPDITYHVVFIKTEKELFMNVRNDEVDRIFRWDLTQVPNVSEGRIGFRNMNQRSGLFKNISVSRLNGDDSVSK</sequence>
<keyword evidence="3" id="KW-1185">Reference proteome</keyword>
<evidence type="ECO:0000313" key="3">
    <source>
        <dbReference type="Proteomes" id="UP001304300"/>
    </source>
</evidence>
<feature type="chain" id="PRO_5042872471" evidence="1">
    <location>
        <begin position="23"/>
        <end position="275"/>
    </location>
</feature>
<dbReference type="EMBL" id="CP136920">
    <property type="protein sequence ID" value="WOO42794.1"/>
    <property type="molecule type" value="Genomic_DNA"/>
</dbReference>
<keyword evidence="1" id="KW-0732">Signal</keyword>
<accession>A0AAQ3LAY8</accession>